<comment type="caution">
    <text evidence="2">The sequence shown here is derived from an EMBL/GenBank/DDBJ whole genome shotgun (WGS) entry which is preliminary data.</text>
</comment>
<evidence type="ECO:0000256" key="1">
    <source>
        <dbReference type="SAM" id="MobiDB-lite"/>
    </source>
</evidence>
<proteinExistence type="predicted"/>
<dbReference type="EMBL" id="JBHLWV010000006">
    <property type="protein sequence ID" value="MFC0313624.1"/>
    <property type="molecule type" value="Genomic_DNA"/>
</dbReference>
<feature type="region of interest" description="Disordered" evidence="1">
    <location>
        <begin position="13"/>
        <end position="42"/>
    </location>
</feature>
<evidence type="ECO:0000313" key="2">
    <source>
        <dbReference type="EMBL" id="MFC0313624.1"/>
    </source>
</evidence>
<keyword evidence="3" id="KW-1185">Reference proteome</keyword>
<dbReference type="Proteomes" id="UP001589783">
    <property type="component" value="Unassembled WGS sequence"/>
</dbReference>
<evidence type="ECO:0000313" key="3">
    <source>
        <dbReference type="Proteomes" id="UP001589783"/>
    </source>
</evidence>
<accession>A0ABV6H418</accession>
<name>A0ABV6H418_9ACTN</name>
<reference evidence="2 3" key="1">
    <citation type="submission" date="2024-09" db="EMBL/GenBank/DDBJ databases">
        <authorList>
            <person name="Sun Q."/>
            <person name="Mori K."/>
        </authorList>
    </citation>
    <scope>NUCLEOTIDE SEQUENCE [LARGE SCALE GENOMIC DNA]</scope>
    <source>
        <strain evidence="2 3">CCM 7957</strain>
    </source>
</reference>
<sequence length="143" mass="14747">MVVAVFMGAGSLPNSNLDEVDPPGSAWDEPAGESAPPFSIPKVPGCARADTELLDQIRATLQDRTDLSMSAQSTDGDLTFVAAIVTYNGEPSSREPGLWVLRDGRLYAVGGTTAYSTAPPGTDVGVRGDSNEAARAVACAAGY</sequence>
<organism evidence="2 3">
    <name type="scientific">Gordonia phosphorivorans</name>
    <dbReference type="NCBI Taxonomy" id="1056982"/>
    <lineage>
        <taxon>Bacteria</taxon>
        <taxon>Bacillati</taxon>
        <taxon>Actinomycetota</taxon>
        <taxon>Actinomycetes</taxon>
        <taxon>Mycobacteriales</taxon>
        <taxon>Gordoniaceae</taxon>
        <taxon>Gordonia</taxon>
    </lineage>
</organism>
<gene>
    <name evidence="2" type="ORF">ACFFJD_01995</name>
</gene>
<protein>
    <submittedName>
        <fullName evidence="2">Uncharacterized protein</fullName>
    </submittedName>
</protein>
<dbReference type="RefSeq" id="WP_382360143.1">
    <property type="nucleotide sequence ID" value="NZ_JBHLWV010000006.1"/>
</dbReference>